<organism evidence="1">
    <name type="scientific">marine sediment metagenome</name>
    <dbReference type="NCBI Taxonomy" id="412755"/>
    <lineage>
        <taxon>unclassified sequences</taxon>
        <taxon>metagenomes</taxon>
        <taxon>ecological metagenomes</taxon>
    </lineage>
</organism>
<proteinExistence type="predicted"/>
<sequence>TLSTKYWLKNKKYIPIETILPAKVTIELVTSGGSPGKNSLTIKEGIEPG</sequence>
<protein>
    <submittedName>
        <fullName evidence="1">Uncharacterized protein</fullName>
    </submittedName>
</protein>
<feature type="non-terminal residue" evidence="1">
    <location>
        <position position="1"/>
    </location>
</feature>
<dbReference type="EMBL" id="BARS01050814">
    <property type="protein sequence ID" value="GAG51621.1"/>
    <property type="molecule type" value="Genomic_DNA"/>
</dbReference>
<dbReference type="AlphaFoldDB" id="X0ZTW4"/>
<accession>X0ZTW4</accession>
<gene>
    <name evidence="1" type="ORF">S01H1_75788</name>
</gene>
<evidence type="ECO:0000313" key="1">
    <source>
        <dbReference type="EMBL" id="GAG51621.1"/>
    </source>
</evidence>
<reference evidence="1" key="1">
    <citation type="journal article" date="2014" name="Front. Microbiol.">
        <title>High frequency of phylogenetically diverse reductive dehalogenase-homologous genes in deep subseafloor sedimentary metagenomes.</title>
        <authorList>
            <person name="Kawai M."/>
            <person name="Futagami T."/>
            <person name="Toyoda A."/>
            <person name="Takaki Y."/>
            <person name="Nishi S."/>
            <person name="Hori S."/>
            <person name="Arai W."/>
            <person name="Tsubouchi T."/>
            <person name="Morono Y."/>
            <person name="Uchiyama I."/>
            <person name="Ito T."/>
            <person name="Fujiyama A."/>
            <person name="Inagaki F."/>
            <person name="Takami H."/>
        </authorList>
    </citation>
    <scope>NUCLEOTIDE SEQUENCE</scope>
    <source>
        <strain evidence="1">Expedition CK06-06</strain>
    </source>
</reference>
<comment type="caution">
    <text evidence="1">The sequence shown here is derived from an EMBL/GenBank/DDBJ whole genome shotgun (WGS) entry which is preliminary data.</text>
</comment>
<name>X0ZTW4_9ZZZZ</name>